<gene>
    <name evidence="6" type="ORF">HUK38_07515</name>
</gene>
<feature type="domain" description="S1 motif" evidence="5">
    <location>
        <begin position="203"/>
        <end position="276"/>
    </location>
</feature>
<dbReference type="EMBL" id="JABVCQ010000013">
    <property type="protein sequence ID" value="MBB1126077.1"/>
    <property type="molecule type" value="Genomic_DNA"/>
</dbReference>
<evidence type="ECO:0000259" key="5">
    <source>
        <dbReference type="PROSITE" id="PS50126"/>
    </source>
</evidence>
<dbReference type="SUPFAM" id="SSF50249">
    <property type="entry name" value="Nucleic acid-binding proteins"/>
    <property type="match status" value="4"/>
</dbReference>
<keyword evidence="2" id="KW-0689">Ribosomal protein</keyword>
<accession>A0A839HG41</accession>
<dbReference type="GO" id="GO:0006412">
    <property type="term" value="P:translation"/>
    <property type="evidence" value="ECO:0007669"/>
    <property type="project" value="TreeGrafter"/>
</dbReference>
<dbReference type="GO" id="GO:0003735">
    <property type="term" value="F:structural constituent of ribosome"/>
    <property type="evidence" value="ECO:0007669"/>
    <property type="project" value="TreeGrafter"/>
</dbReference>
<evidence type="ECO:0000313" key="7">
    <source>
        <dbReference type="Proteomes" id="UP000548632"/>
    </source>
</evidence>
<dbReference type="InterPro" id="IPR003029">
    <property type="entry name" value="S1_domain"/>
</dbReference>
<feature type="compositionally biased region" description="Low complexity" evidence="4">
    <location>
        <begin position="393"/>
        <end position="402"/>
    </location>
</feature>
<feature type="domain" description="S1 motif" evidence="5">
    <location>
        <begin position="115"/>
        <end position="182"/>
    </location>
</feature>
<name>A0A839HG41_9GAMM</name>
<evidence type="ECO:0000313" key="6">
    <source>
        <dbReference type="EMBL" id="MBB1126077.1"/>
    </source>
</evidence>
<dbReference type="Pfam" id="PF00575">
    <property type="entry name" value="S1"/>
    <property type="match status" value="4"/>
</dbReference>
<dbReference type="CDD" id="cd05688">
    <property type="entry name" value="S1_RPS1_repeat_ec3"/>
    <property type="match status" value="1"/>
</dbReference>
<dbReference type="Gene3D" id="2.40.50.140">
    <property type="entry name" value="Nucleic acid-binding proteins"/>
    <property type="match status" value="3"/>
</dbReference>
<keyword evidence="7" id="KW-1185">Reference proteome</keyword>
<protein>
    <submittedName>
        <fullName evidence="6">S1 RNA-binding domain-containing protein</fullName>
    </submittedName>
</protein>
<dbReference type="InterPro" id="IPR012340">
    <property type="entry name" value="NA-bd_OB-fold"/>
</dbReference>
<dbReference type="GO" id="GO:0022627">
    <property type="term" value="C:cytosolic small ribosomal subunit"/>
    <property type="evidence" value="ECO:0007669"/>
    <property type="project" value="TreeGrafter"/>
</dbReference>
<dbReference type="InterPro" id="IPR050437">
    <property type="entry name" value="Ribos_protein_bS1-like"/>
</dbReference>
<dbReference type="SMART" id="SM00316">
    <property type="entry name" value="S1"/>
    <property type="match status" value="4"/>
</dbReference>
<feature type="domain" description="S1 motif" evidence="5">
    <location>
        <begin position="293"/>
        <end position="363"/>
    </location>
</feature>
<dbReference type="RefSeq" id="WP_182583703.1">
    <property type="nucleotide sequence ID" value="NZ_JABVCQ010000013.1"/>
</dbReference>
<reference evidence="6 7" key="1">
    <citation type="journal article" date="2020" name="Arch. Microbiol.">
        <title>The genome sequence of the giant phototrophic gammaproteobacterium Thiospirillum jenense gives insight into its physiological properties and phylogenetic relationships.</title>
        <authorList>
            <person name="Imhoff J.F."/>
            <person name="Meyer T.E."/>
            <person name="Kyndt J.A."/>
        </authorList>
    </citation>
    <scope>NUCLEOTIDE SEQUENCE [LARGE SCALE GENOMIC DNA]</scope>
    <source>
        <strain evidence="6 7">DSM 216</strain>
    </source>
</reference>
<comment type="similarity">
    <text evidence="1">Belongs to the bacterial ribosomal protein bS1 family.</text>
</comment>
<comment type="caution">
    <text evidence="6">The sequence shown here is derived from an EMBL/GenBank/DDBJ whole genome shotgun (WGS) entry which is preliminary data.</text>
</comment>
<feature type="domain" description="S1 motif" evidence="5">
    <location>
        <begin position="32"/>
        <end position="97"/>
    </location>
</feature>
<dbReference type="PANTHER" id="PTHR10724:SF7">
    <property type="entry name" value="SMALL RIBOSOMAL SUBUNIT PROTEIN BS1C"/>
    <property type="match status" value="1"/>
</dbReference>
<dbReference type="CDD" id="cd04465">
    <property type="entry name" value="S1_RPS1_repeat_ec2_hs2"/>
    <property type="match status" value="1"/>
</dbReference>
<dbReference type="InterPro" id="IPR035104">
    <property type="entry name" value="Ribosomal_protein_S1-like"/>
</dbReference>
<evidence type="ECO:0000256" key="3">
    <source>
        <dbReference type="ARBA" id="ARBA00023274"/>
    </source>
</evidence>
<organism evidence="6 7">
    <name type="scientific">Thiospirillum jenense</name>
    <dbReference type="NCBI Taxonomy" id="1653858"/>
    <lineage>
        <taxon>Bacteria</taxon>
        <taxon>Pseudomonadati</taxon>
        <taxon>Pseudomonadota</taxon>
        <taxon>Gammaproteobacteria</taxon>
        <taxon>Chromatiales</taxon>
        <taxon>Chromatiaceae</taxon>
        <taxon>Thiospirillum</taxon>
    </lineage>
</organism>
<dbReference type="PANTHER" id="PTHR10724">
    <property type="entry name" value="30S RIBOSOMAL PROTEIN S1"/>
    <property type="match status" value="1"/>
</dbReference>
<dbReference type="AlphaFoldDB" id="A0A839HG41"/>
<dbReference type="Proteomes" id="UP000548632">
    <property type="component" value="Unassembled WGS sequence"/>
</dbReference>
<feature type="compositionally biased region" description="Polar residues" evidence="4">
    <location>
        <begin position="412"/>
        <end position="422"/>
    </location>
</feature>
<dbReference type="PROSITE" id="PS50126">
    <property type="entry name" value="S1"/>
    <property type="match status" value="4"/>
</dbReference>
<feature type="region of interest" description="Disordered" evidence="4">
    <location>
        <begin position="369"/>
        <end position="422"/>
    </location>
</feature>
<dbReference type="PRINTS" id="PR00681">
    <property type="entry name" value="RIBOSOMALS1"/>
</dbReference>
<dbReference type="GO" id="GO:0003729">
    <property type="term" value="F:mRNA binding"/>
    <property type="evidence" value="ECO:0007669"/>
    <property type="project" value="TreeGrafter"/>
</dbReference>
<evidence type="ECO:0000256" key="1">
    <source>
        <dbReference type="ARBA" id="ARBA00006767"/>
    </source>
</evidence>
<keyword evidence="3" id="KW-0687">Ribonucleoprotein</keyword>
<evidence type="ECO:0000256" key="2">
    <source>
        <dbReference type="ARBA" id="ARBA00022980"/>
    </source>
</evidence>
<evidence type="ECO:0000256" key="4">
    <source>
        <dbReference type="SAM" id="MobiDB-lite"/>
    </source>
</evidence>
<sequence length="422" mass="45499">MTEETVETSFEALLAASEPAQPTRRRAKWRIGATVRGQIVALDHEQLFVDVGAKTEAVMERANVTDADGQLTVAVGDPIEAVITSIDSGGRLTLGSRHSRHLHGQAELQDAYQQQLPVEGMVTAAVKGGLEVQIAGQRGFCPASQVDVRFVDDLTTLLNQRLSFLITKLETGRQLNVVVSRRALLEREQAARAVETRTRLAVGAVFSGRVTALRDFGAFVDLGGIEGLVHVSELAFGRVRHPSEILTLDQEVEVVVLRIDAGSDAKHADKIALSLRALTRDPWQDAEVNYPTGTITNGQVVRMEAFGAFIELAPGIEGMMHISEMGAKQRINHPNAVLTIGETVTARVLNIDPQRRRIALTRVNETGDTDAAVTNETAPASANKRPLRQANKPAPAAAPDPALGSFGELLRSQMNKRQSGGA</sequence>
<proteinExistence type="inferred from homology"/>